<evidence type="ECO:0000259" key="6">
    <source>
        <dbReference type="Pfam" id="PF01494"/>
    </source>
</evidence>
<organism evidence="7 8">
    <name type="scientific">Beauveria bassiana D1-5</name>
    <dbReference type="NCBI Taxonomy" id="1245745"/>
    <lineage>
        <taxon>Eukaryota</taxon>
        <taxon>Fungi</taxon>
        <taxon>Dikarya</taxon>
        <taxon>Ascomycota</taxon>
        <taxon>Pezizomycotina</taxon>
        <taxon>Sordariomycetes</taxon>
        <taxon>Hypocreomycetidae</taxon>
        <taxon>Hypocreales</taxon>
        <taxon>Cordycipitaceae</taxon>
        <taxon>Beauveria</taxon>
    </lineage>
</organism>
<dbReference type="Proteomes" id="UP000030106">
    <property type="component" value="Unassembled WGS sequence"/>
</dbReference>
<dbReference type="HOGENOM" id="CLU_009665_19_3_1"/>
<keyword evidence="2" id="KW-0285">Flavoprotein</keyword>
<dbReference type="SUPFAM" id="SSF54373">
    <property type="entry name" value="FAD-linked reductases, C-terminal domain"/>
    <property type="match status" value="1"/>
</dbReference>
<dbReference type="OrthoDB" id="16820at2759"/>
<evidence type="ECO:0000256" key="3">
    <source>
        <dbReference type="ARBA" id="ARBA00022827"/>
    </source>
</evidence>
<dbReference type="InterPro" id="IPR050493">
    <property type="entry name" value="FAD-dep_Monooxygenase_BioMet"/>
</dbReference>
<evidence type="ECO:0000256" key="4">
    <source>
        <dbReference type="ARBA" id="ARBA00023002"/>
    </source>
</evidence>
<dbReference type="PANTHER" id="PTHR13789">
    <property type="entry name" value="MONOOXYGENASE"/>
    <property type="match status" value="1"/>
</dbReference>
<dbReference type="eggNOG" id="KOG2614">
    <property type="taxonomic scope" value="Eukaryota"/>
</dbReference>
<keyword evidence="4" id="KW-0560">Oxidoreductase</keyword>
<dbReference type="Gene3D" id="3.50.50.60">
    <property type="entry name" value="FAD/NAD(P)-binding domain"/>
    <property type="match status" value="1"/>
</dbReference>
<name>A0A0A2W1L7_BEABA</name>
<dbReference type="EMBL" id="ANFO01000746">
    <property type="protein sequence ID" value="KGQ06874.1"/>
    <property type="molecule type" value="Genomic_DNA"/>
</dbReference>
<evidence type="ECO:0000256" key="2">
    <source>
        <dbReference type="ARBA" id="ARBA00022630"/>
    </source>
</evidence>
<evidence type="ECO:0000313" key="7">
    <source>
        <dbReference type="EMBL" id="KGQ06874.1"/>
    </source>
</evidence>
<comment type="similarity">
    <text evidence="1">Belongs to the paxM FAD-dependent monooxygenase family.</text>
</comment>
<dbReference type="InterPro" id="IPR036188">
    <property type="entry name" value="FAD/NAD-bd_sf"/>
</dbReference>
<gene>
    <name evidence="7" type="ORF">BBAD15_g7790</name>
</gene>
<protein>
    <submittedName>
        <fullName evidence="7">3-hydroxybenzoate 6-hydroxylase</fullName>
    </submittedName>
</protein>
<dbReference type="STRING" id="1245745.A0A0A2W1L7"/>
<dbReference type="AlphaFoldDB" id="A0A0A2W1L7"/>
<evidence type="ECO:0000313" key="8">
    <source>
        <dbReference type="Proteomes" id="UP000030106"/>
    </source>
</evidence>
<proteinExistence type="inferred from homology"/>
<keyword evidence="3" id="KW-0274">FAD</keyword>
<dbReference type="PANTHER" id="PTHR13789:SF238">
    <property type="entry name" value="PUTATIVE (AFU_ORTHOLOGUE AFUA_2G01680)-RELATED"/>
    <property type="match status" value="1"/>
</dbReference>
<comment type="caution">
    <text evidence="7">The sequence shown here is derived from an EMBL/GenBank/DDBJ whole genome shotgun (WGS) entry which is preliminary data.</text>
</comment>
<dbReference type="InterPro" id="IPR002938">
    <property type="entry name" value="FAD-bd"/>
</dbReference>
<dbReference type="FunFam" id="3.50.50.60:FF:000115">
    <property type="entry name" value="Salicylate hydroxylase, putative"/>
    <property type="match status" value="1"/>
</dbReference>
<evidence type="ECO:0000256" key="5">
    <source>
        <dbReference type="ARBA" id="ARBA00023033"/>
    </source>
</evidence>
<feature type="domain" description="FAD-binding" evidence="6">
    <location>
        <begin position="11"/>
        <end position="365"/>
    </location>
</feature>
<dbReference type="PRINTS" id="PR00420">
    <property type="entry name" value="RNGMNOXGNASE"/>
</dbReference>
<sequence length="429" mass="47572">MGSIREPLHLVVIGGGLAGLSAAIATRLEGHRCTLLEKAPEFNEVGAGLQLTPNSTRLLRRWGVLDKLRSKAGIPTQLTVRRYDGSKVLSRADGWDETMQSQYDAPFWDMHRADLQAAMVARARYLGVDVRTGAEVESIDTDAVAVTLAGTREKVQGDVVLAADGLWSRTRDALFPDLLVRGAPQPTGDLAYRIILRLENLQHDPELAAWVAKPTVNFWVGADAHAVAYSVRGGSELNLVLLCPDDLPEGCARAQADLEEMRARFQGWDPLLCRFLDNVKTVEKWRLMHMPSLPKWNHESGYFTMAGDSCHPMLPYLAQGANSAMEDGAVLGRLLGSIHEASRIPDVLAVYQEIRKVRVEKIAKQALKQRCNFHMPDGPLQEARDEAMTTHQQREEEYPSQWTCPIMQPWLYGYDAIAVADSAVANTKL</sequence>
<dbReference type="GO" id="GO:0004497">
    <property type="term" value="F:monooxygenase activity"/>
    <property type="evidence" value="ECO:0007669"/>
    <property type="project" value="UniProtKB-KW"/>
</dbReference>
<reference evidence="7 8" key="1">
    <citation type="submission" date="2012-10" db="EMBL/GenBank/DDBJ databases">
        <title>Genome sequencing and analysis of entomopathogenic fungi Beauveria bassiana D1-5.</title>
        <authorList>
            <person name="Li Q."/>
            <person name="Wang L."/>
            <person name="Zhang Z."/>
            <person name="Wang Q."/>
            <person name="Ren J."/>
            <person name="Wang M."/>
            <person name="Xu W."/>
            <person name="Wang J."/>
            <person name="Lu Y."/>
            <person name="Du Q."/>
            <person name="Sun Z."/>
        </authorList>
    </citation>
    <scope>NUCLEOTIDE SEQUENCE [LARGE SCALE GENOMIC DNA]</scope>
    <source>
        <strain evidence="7 8">D1-5</strain>
    </source>
</reference>
<dbReference type="SUPFAM" id="SSF51905">
    <property type="entry name" value="FAD/NAD(P)-binding domain"/>
    <property type="match status" value="1"/>
</dbReference>
<accession>A0A0A2W1L7</accession>
<evidence type="ECO:0000256" key="1">
    <source>
        <dbReference type="ARBA" id="ARBA00007992"/>
    </source>
</evidence>
<dbReference type="GO" id="GO:0071949">
    <property type="term" value="F:FAD binding"/>
    <property type="evidence" value="ECO:0007669"/>
    <property type="project" value="InterPro"/>
</dbReference>
<dbReference type="Pfam" id="PF01494">
    <property type="entry name" value="FAD_binding_3"/>
    <property type="match status" value="1"/>
</dbReference>
<keyword evidence="5" id="KW-0503">Monooxygenase</keyword>